<dbReference type="AlphaFoldDB" id="C9LDD3"/>
<name>C9LDD3_9BACT</name>
<dbReference type="STRING" id="626522.GCWU000325_00203"/>
<protein>
    <submittedName>
        <fullName evidence="1">Uncharacterized protein</fullName>
    </submittedName>
</protein>
<reference evidence="1" key="1">
    <citation type="submission" date="2009-09" db="EMBL/GenBank/DDBJ databases">
        <authorList>
            <person name="Weinstock G."/>
            <person name="Sodergren E."/>
            <person name="Clifton S."/>
            <person name="Fulton L."/>
            <person name="Fulton B."/>
            <person name="Courtney L."/>
            <person name="Fronick C."/>
            <person name="Harrison M."/>
            <person name="Strong C."/>
            <person name="Farmer C."/>
            <person name="Delahaunty K."/>
            <person name="Markovic C."/>
            <person name="Hall O."/>
            <person name="Minx P."/>
            <person name="Tomlinson C."/>
            <person name="Mitreva M."/>
            <person name="Nelson J."/>
            <person name="Hou S."/>
            <person name="Wollam A."/>
            <person name="Pepin K.H."/>
            <person name="Johnson M."/>
            <person name="Bhonagiri V."/>
            <person name="Nash W.E."/>
            <person name="Warren W."/>
            <person name="Chinwalla A."/>
            <person name="Mardis E.R."/>
            <person name="Wilson R.K."/>
        </authorList>
    </citation>
    <scope>NUCLEOTIDE SEQUENCE [LARGE SCALE GENOMIC DNA]</scope>
    <source>
        <strain evidence="1">ATCC 51259</strain>
    </source>
</reference>
<dbReference type="HOGENOM" id="CLU_2790537_0_0_10"/>
<accession>C9LDD3</accession>
<dbReference type="EMBL" id="ACIJ02000003">
    <property type="protein sequence ID" value="EEX72886.1"/>
    <property type="molecule type" value="Genomic_DNA"/>
</dbReference>
<sequence>MLILSVSTLLLTSLWHILLLFGGSKLSYAGTKLSFAATKQWFAAGKPSTNACCATKGEERKMENEHRL</sequence>
<evidence type="ECO:0000313" key="1">
    <source>
        <dbReference type="EMBL" id="EEX72886.1"/>
    </source>
</evidence>
<comment type="caution">
    <text evidence="1">The sequence shown here is derived from an EMBL/GenBank/DDBJ whole genome shotgun (WGS) entry which is preliminary data.</text>
</comment>
<keyword evidence="2" id="KW-1185">Reference proteome</keyword>
<evidence type="ECO:0000313" key="2">
    <source>
        <dbReference type="Proteomes" id="UP000003460"/>
    </source>
</evidence>
<dbReference type="Proteomes" id="UP000003460">
    <property type="component" value="Unassembled WGS sequence"/>
</dbReference>
<gene>
    <name evidence="1" type="ORF">GCWU000325_00203</name>
</gene>
<proteinExistence type="predicted"/>
<organism evidence="1 2">
    <name type="scientific">Alloprevotella tannerae ATCC 51259</name>
    <dbReference type="NCBI Taxonomy" id="626522"/>
    <lineage>
        <taxon>Bacteria</taxon>
        <taxon>Pseudomonadati</taxon>
        <taxon>Bacteroidota</taxon>
        <taxon>Bacteroidia</taxon>
        <taxon>Bacteroidales</taxon>
        <taxon>Prevotellaceae</taxon>
        <taxon>Alloprevotella</taxon>
    </lineage>
</organism>